<dbReference type="Proteomes" id="UP001360560">
    <property type="component" value="Unassembled WGS sequence"/>
</dbReference>
<dbReference type="AlphaFoldDB" id="A0AAV5QRU1"/>
<dbReference type="RefSeq" id="XP_064854475.1">
    <property type="nucleotide sequence ID" value="XM_064998403.1"/>
</dbReference>
<dbReference type="EMBL" id="BTFZ01000012">
    <property type="protein sequence ID" value="GMM37479.1"/>
    <property type="molecule type" value="Genomic_DNA"/>
</dbReference>
<keyword evidence="3" id="KW-1185">Reference proteome</keyword>
<name>A0AAV5QRU1_9ASCO</name>
<keyword evidence="1" id="KW-0732">Signal</keyword>
<reference evidence="2 3" key="1">
    <citation type="journal article" date="2023" name="Elife">
        <title>Identification of key yeast species and microbe-microbe interactions impacting larval growth of Drosophila in the wild.</title>
        <authorList>
            <person name="Mure A."/>
            <person name="Sugiura Y."/>
            <person name="Maeda R."/>
            <person name="Honda K."/>
            <person name="Sakurai N."/>
            <person name="Takahashi Y."/>
            <person name="Watada M."/>
            <person name="Katoh T."/>
            <person name="Gotoh A."/>
            <person name="Gotoh Y."/>
            <person name="Taniguchi I."/>
            <person name="Nakamura K."/>
            <person name="Hayashi T."/>
            <person name="Katayama T."/>
            <person name="Uemura T."/>
            <person name="Hattori Y."/>
        </authorList>
    </citation>
    <scope>NUCLEOTIDE SEQUENCE [LARGE SCALE GENOMIC DNA]</scope>
    <source>
        <strain evidence="2 3">SC-9</strain>
    </source>
</reference>
<protein>
    <submittedName>
        <fullName evidence="2">Uncharacterized protein</fullName>
    </submittedName>
</protein>
<proteinExistence type="predicted"/>
<evidence type="ECO:0000256" key="1">
    <source>
        <dbReference type="SAM" id="SignalP"/>
    </source>
</evidence>
<dbReference type="GeneID" id="90075454"/>
<feature type="chain" id="PRO_5043327425" evidence="1">
    <location>
        <begin position="17"/>
        <end position="318"/>
    </location>
</feature>
<organism evidence="2 3">
    <name type="scientific">Saccharomycopsis crataegensis</name>
    <dbReference type="NCBI Taxonomy" id="43959"/>
    <lineage>
        <taxon>Eukaryota</taxon>
        <taxon>Fungi</taxon>
        <taxon>Dikarya</taxon>
        <taxon>Ascomycota</taxon>
        <taxon>Saccharomycotina</taxon>
        <taxon>Saccharomycetes</taxon>
        <taxon>Saccharomycopsidaceae</taxon>
        <taxon>Saccharomycopsis</taxon>
    </lineage>
</organism>
<sequence length="318" mass="36978">MFYLSSIILSVVFIVAREYYNRTQKVLSIETFKKEIHQEFQRQVTNGQDSVREHRRKIEESEAQIGPNDRRIIQLMTTSNQKVNHTESLQTQLTSVVNEHEIIRLQLEQILELQSHQETTSNTKADGQNLENLKIELVVMQNNFNKLGEKLHKYTMNNQKIIKAINETSIKNFEINKEVEDILFNALKDIETENNRLRGLSKQLGSSIQENKLKIFNMLNGLNEYKDAQLVNFIELKQLQLKSLEEKLAMKKLWVSISLANSFKSGDEADFLSSYFPTSKATDLVKLKQTLSGELDQRSFEIESVEHEIKQAKKKFLL</sequence>
<feature type="signal peptide" evidence="1">
    <location>
        <begin position="1"/>
        <end position="16"/>
    </location>
</feature>
<accession>A0AAV5QRU1</accession>
<gene>
    <name evidence="2" type="ORF">DASC09_048040</name>
</gene>
<comment type="caution">
    <text evidence="2">The sequence shown here is derived from an EMBL/GenBank/DDBJ whole genome shotgun (WGS) entry which is preliminary data.</text>
</comment>
<evidence type="ECO:0000313" key="2">
    <source>
        <dbReference type="EMBL" id="GMM37479.1"/>
    </source>
</evidence>
<evidence type="ECO:0000313" key="3">
    <source>
        <dbReference type="Proteomes" id="UP001360560"/>
    </source>
</evidence>